<evidence type="ECO:0000259" key="8">
    <source>
        <dbReference type="Pfam" id="PF00848"/>
    </source>
</evidence>
<dbReference type="EMBL" id="VCAU01000032">
    <property type="protein sequence ID" value="KAF9889815.1"/>
    <property type="molecule type" value="Genomic_DNA"/>
</dbReference>
<dbReference type="Gene3D" id="3.90.380.10">
    <property type="entry name" value="Naphthalene 1,2-dioxygenase Alpha Subunit, Chain A, domain 1"/>
    <property type="match status" value="1"/>
</dbReference>
<dbReference type="Pfam" id="PF00848">
    <property type="entry name" value="Ring_hydroxyl_A"/>
    <property type="match status" value="1"/>
</dbReference>
<dbReference type="PANTHER" id="PTHR43756">
    <property type="entry name" value="CHOLINE MONOOXYGENASE, CHLOROPLASTIC"/>
    <property type="match status" value="1"/>
</dbReference>
<dbReference type="GO" id="GO:0019133">
    <property type="term" value="F:choline monooxygenase activity"/>
    <property type="evidence" value="ECO:0007669"/>
    <property type="project" value="UniProtKB-EC"/>
</dbReference>
<comment type="pathway">
    <text evidence="3">Amine and polyamine biosynthesis; betaine biosynthesis via choline pathway; betaine aldehyde from choline (monooxygenase route): step 1/1.</text>
</comment>
<evidence type="ECO:0000256" key="7">
    <source>
        <dbReference type="ARBA" id="ARBA00049097"/>
    </source>
</evidence>
<reference evidence="9" key="2">
    <citation type="submission" date="2020-02" db="EMBL/GenBank/DDBJ databases">
        <authorList>
            <person name="Gilchrist C.L.M."/>
            <person name="Chooi Y.-H."/>
        </authorList>
    </citation>
    <scope>NUCLEOTIDE SEQUENCE</scope>
    <source>
        <strain evidence="9">MST-FP2251</strain>
    </source>
</reference>
<comment type="similarity">
    <text evidence="4">Belongs to the choline monooxygenase family.</text>
</comment>
<evidence type="ECO:0000256" key="6">
    <source>
        <dbReference type="ARBA" id="ARBA00014931"/>
    </source>
</evidence>
<evidence type="ECO:0000256" key="2">
    <source>
        <dbReference type="ARBA" id="ARBA00002149"/>
    </source>
</evidence>
<evidence type="ECO:0000313" key="9">
    <source>
        <dbReference type="EMBL" id="KAF9889815.1"/>
    </source>
</evidence>
<gene>
    <name evidence="9" type="ORF">FE257_006905</name>
</gene>
<dbReference type="Proteomes" id="UP001194746">
    <property type="component" value="Unassembled WGS sequence"/>
</dbReference>
<dbReference type="AlphaFoldDB" id="A0AAD4CNL7"/>
<dbReference type="GO" id="GO:0005506">
    <property type="term" value="F:iron ion binding"/>
    <property type="evidence" value="ECO:0007669"/>
    <property type="project" value="InterPro"/>
</dbReference>
<dbReference type="SUPFAM" id="SSF55961">
    <property type="entry name" value="Bet v1-like"/>
    <property type="match status" value="1"/>
</dbReference>
<dbReference type="InterPro" id="IPR015879">
    <property type="entry name" value="Ring_hydroxy_dOase_asu_C_dom"/>
</dbReference>
<sequence>MRYEVYRNRNSSDDSFNTINQMFKRIMTEDKYLCTQAQENLNHGVFVNGELHPRMEKGPLYFQTVVRDLVQDHHDREKEAGAEIWPARQTLPQTATTSQEDIEFCSKLDAQGQAKGGCGSSGGGCSGMACAPGNEALAY</sequence>
<dbReference type="InterPro" id="IPR001663">
    <property type="entry name" value="Rng_hydr_dOase-A"/>
</dbReference>
<comment type="function">
    <text evidence="2">Catalyzes the first step of the osmoprotectant glycine betaine synthesis.</text>
</comment>
<dbReference type="PANTHER" id="PTHR43756:SF5">
    <property type="entry name" value="CHOLINE MONOOXYGENASE, CHLOROPLASTIC"/>
    <property type="match status" value="1"/>
</dbReference>
<comment type="caution">
    <text evidence="9">The sequence shown here is derived from an EMBL/GenBank/DDBJ whole genome shotgun (WGS) entry which is preliminary data.</text>
</comment>
<feature type="domain" description="Aromatic-ring-hydroxylating dioxygenase alpha subunit C-terminal" evidence="8">
    <location>
        <begin position="16"/>
        <end position="71"/>
    </location>
</feature>
<name>A0AAD4CNL7_ASPNN</name>
<organism evidence="9 10">
    <name type="scientific">Aspergillus nanangensis</name>
    <dbReference type="NCBI Taxonomy" id="2582783"/>
    <lineage>
        <taxon>Eukaryota</taxon>
        <taxon>Fungi</taxon>
        <taxon>Dikarya</taxon>
        <taxon>Ascomycota</taxon>
        <taxon>Pezizomycotina</taxon>
        <taxon>Eurotiomycetes</taxon>
        <taxon>Eurotiomycetidae</taxon>
        <taxon>Eurotiales</taxon>
        <taxon>Aspergillaceae</taxon>
        <taxon>Aspergillus</taxon>
        <taxon>Aspergillus subgen. Circumdati</taxon>
    </lineage>
</organism>
<evidence type="ECO:0000256" key="4">
    <source>
        <dbReference type="ARBA" id="ARBA00010848"/>
    </source>
</evidence>
<evidence type="ECO:0000256" key="1">
    <source>
        <dbReference type="ARBA" id="ARBA00001962"/>
    </source>
</evidence>
<keyword evidence="10" id="KW-1185">Reference proteome</keyword>
<comment type="catalytic activity">
    <reaction evidence="7">
        <text>choline + 2 reduced [2Fe-2S]-[ferredoxin] + O2 + 2 H(+) = betaine aldehyde hydrate + 2 oxidized [2Fe-2S]-[ferredoxin] + H2O</text>
        <dbReference type="Rhea" id="RHEA:17769"/>
        <dbReference type="Rhea" id="RHEA-COMP:10000"/>
        <dbReference type="Rhea" id="RHEA-COMP:10001"/>
        <dbReference type="ChEBI" id="CHEBI:15354"/>
        <dbReference type="ChEBI" id="CHEBI:15377"/>
        <dbReference type="ChEBI" id="CHEBI:15378"/>
        <dbReference type="ChEBI" id="CHEBI:15379"/>
        <dbReference type="ChEBI" id="CHEBI:15870"/>
        <dbReference type="ChEBI" id="CHEBI:33737"/>
        <dbReference type="ChEBI" id="CHEBI:33738"/>
        <dbReference type="EC" id="1.14.15.7"/>
    </reaction>
</comment>
<reference evidence="9" key="1">
    <citation type="journal article" date="2019" name="Beilstein J. Org. Chem.">
        <title>Nanangenines: drimane sesquiterpenoids as the dominant metabolite cohort of a novel Australian fungus, Aspergillus nanangensis.</title>
        <authorList>
            <person name="Lacey H.J."/>
            <person name="Gilchrist C.L.M."/>
            <person name="Crombie A."/>
            <person name="Kalaitzis J.A."/>
            <person name="Vuong D."/>
            <person name="Rutledge P.J."/>
            <person name="Turner P."/>
            <person name="Pitt J.I."/>
            <person name="Lacey E."/>
            <person name="Chooi Y.H."/>
            <person name="Piggott A.M."/>
        </authorList>
    </citation>
    <scope>NUCLEOTIDE SEQUENCE</scope>
    <source>
        <strain evidence="9">MST-FP2251</strain>
    </source>
</reference>
<dbReference type="EC" id="1.14.15.7" evidence="5"/>
<evidence type="ECO:0000256" key="5">
    <source>
        <dbReference type="ARBA" id="ARBA00012763"/>
    </source>
</evidence>
<proteinExistence type="inferred from homology"/>
<accession>A0AAD4CNL7</accession>
<dbReference type="GO" id="GO:0051537">
    <property type="term" value="F:2 iron, 2 sulfur cluster binding"/>
    <property type="evidence" value="ECO:0007669"/>
    <property type="project" value="InterPro"/>
</dbReference>
<comment type="cofactor">
    <cofactor evidence="1">
        <name>Fe cation</name>
        <dbReference type="ChEBI" id="CHEBI:24875"/>
    </cofactor>
</comment>
<protein>
    <recommendedName>
        <fullName evidence="6">Choline monooxygenase, chloroplastic</fullName>
        <ecNumber evidence="5">1.14.15.7</ecNumber>
    </recommendedName>
</protein>
<evidence type="ECO:0000313" key="10">
    <source>
        <dbReference type="Proteomes" id="UP001194746"/>
    </source>
</evidence>
<evidence type="ECO:0000256" key="3">
    <source>
        <dbReference type="ARBA" id="ARBA00004866"/>
    </source>
</evidence>